<dbReference type="Pfam" id="PF03466">
    <property type="entry name" value="LysR_substrate"/>
    <property type="match status" value="1"/>
</dbReference>
<keyword evidence="7" id="KW-1185">Reference proteome</keyword>
<dbReference type="InterPro" id="IPR000847">
    <property type="entry name" value="LysR_HTH_N"/>
</dbReference>
<dbReference type="Gene3D" id="3.40.190.290">
    <property type="match status" value="1"/>
</dbReference>
<dbReference type="PANTHER" id="PTHR30537:SF1">
    <property type="entry name" value="HTH-TYPE TRANSCRIPTIONAL REGULATOR PGRR"/>
    <property type="match status" value="1"/>
</dbReference>
<evidence type="ECO:0000313" key="7">
    <source>
        <dbReference type="Proteomes" id="UP001195624"/>
    </source>
</evidence>
<keyword evidence="4" id="KW-0804">Transcription</keyword>
<name>A0ABS4PEQ5_9GAMM</name>
<reference evidence="7" key="2">
    <citation type="submission" date="2023-07" db="EMBL/GenBank/DDBJ databases">
        <title>Genome mining of underrepresented organisms for secondary metabolites.</title>
        <authorList>
            <person name="D'Agostino P.M."/>
        </authorList>
    </citation>
    <scope>NUCLEOTIDE SEQUENCE [LARGE SCALE GENOMIC DNA]</scope>
    <source>
        <strain evidence="7">WS4403</strain>
    </source>
</reference>
<dbReference type="InterPro" id="IPR036388">
    <property type="entry name" value="WH-like_DNA-bd_sf"/>
</dbReference>
<accession>A0ABS4PEQ5</accession>
<gene>
    <name evidence="6" type="ORF">J2125_004302</name>
</gene>
<dbReference type="GO" id="GO:0003677">
    <property type="term" value="F:DNA binding"/>
    <property type="evidence" value="ECO:0007669"/>
    <property type="project" value="UniProtKB-KW"/>
</dbReference>
<dbReference type="Proteomes" id="UP001195624">
    <property type="component" value="Unassembled WGS sequence"/>
</dbReference>
<dbReference type="Pfam" id="PF00126">
    <property type="entry name" value="HTH_1"/>
    <property type="match status" value="1"/>
</dbReference>
<dbReference type="InterPro" id="IPR036390">
    <property type="entry name" value="WH_DNA-bd_sf"/>
</dbReference>
<comment type="similarity">
    <text evidence="1">Belongs to the LysR transcriptional regulatory family.</text>
</comment>
<dbReference type="RefSeq" id="WP_017802051.1">
    <property type="nucleotide sequence ID" value="NZ_JAGGMQ010000001.1"/>
</dbReference>
<dbReference type="PRINTS" id="PR00039">
    <property type="entry name" value="HTHLYSR"/>
</dbReference>
<protein>
    <submittedName>
        <fullName evidence="6">DNA-binding transcriptional LysR family regulator</fullName>
    </submittedName>
</protein>
<dbReference type="PROSITE" id="PS50931">
    <property type="entry name" value="HTH_LYSR"/>
    <property type="match status" value="1"/>
</dbReference>
<evidence type="ECO:0000256" key="4">
    <source>
        <dbReference type="ARBA" id="ARBA00023163"/>
    </source>
</evidence>
<comment type="caution">
    <text evidence="6">The sequence shown here is derived from an EMBL/GenBank/DDBJ whole genome shotgun (WGS) entry which is preliminary data.</text>
</comment>
<dbReference type="EMBL" id="JAGGMQ010000001">
    <property type="protein sequence ID" value="MBP2171110.1"/>
    <property type="molecule type" value="Genomic_DNA"/>
</dbReference>
<evidence type="ECO:0000256" key="1">
    <source>
        <dbReference type="ARBA" id="ARBA00009437"/>
    </source>
</evidence>
<evidence type="ECO:0000256" key="3">
    <source>
        <dbReference type="ARBA" id="ARBA00023125"/>
    </source>
</evidence>
<keyword evidence="3 6" id="KW-0238">DNA-binding</keyword>
<evidence type="ECO:0000313" key="6">
    <source>
        <dbReference type="EMBL" id="MBP2171110.1"/>
    </source>
</evidence>
<proteinExistence type="inferred from homology"/>
<organism evidence="6 7">
    <name type="scientific">Winslowiella toletana</name>
    <dbReference type="NCBI Taxonomy" id="92490"/>
    <lineage>
        <taxon>Bacteria</taxon>
        <taxon>Pseudomonadati</taxon>
        <taxon>Pseudomonadota</taxon>
        <taxon>Gammaproteobacteria</taxon>
        <taxon>Enterobacterales</taxon>
        <taxon>Erwiniaceae</taxon>
        <taxon>Winslowiella</taxon>
    </lineage>
</organism>
<dbReference type="InterPro" id="IPR005119">
    <property type="entry name" value="LysR_subst-bd"/>
</dbReference>
<dbReference type="Gene3D" id="1.10.10.10">
    <property type="entry name" value="Winged helix-like DNA-binding domain superfamily/Winged helix DNA-binding domain"/>
    <property type="match status" value="1"/>
</dbReference>
<keyword evidence="2" id="KW-0805">Transcription regulation</keyword>
<dbReference type="CDD" id="cd08474">
    <property type="entry name" value="PBP2_CrgA_like_5"/>
    <property type="match status" value="1"/>
</dbReference>
<sequence>MLKENFNELQIFLVVARERSFTKAAGKLGVSQSALSHAIKALEARLNLRLLTRTTRSVAPTEAGEKIINCLEPRLADLEEELGALLQLNGTTSGNIRLSAGEHAASSLLWPKLKPFLLEYPDINVELVVDNGFVNIVEGRFDAGIRLGESVDKDMIAVRIGPDMRMAVVGAPSYFAAHGTPQTPHELQHHRCINMRLPTAGGLYHWEFEKDGKPLRVRVEGQLIFNHLAERIDAVISGFGIACIPEDRVAAAVQSGKLIQILDEWCPTFPGYYLYYPSRKQHPPAFALMIEALRLTA</sequence>
<evidence type="ECO:0000259" key="5">
    <source>
        <dbReference type="PROSITE" id="PS50931"/>
    </source>
</evidence>
<reference evidence="6 7" key="1">
    <citation type="submission" date="2021-03" db="EMBL/GenBank/DDBJ databases">
        <authorList>
            <person name="D'Agostino P."/>
            <person name="Huntemann M."/>
            <person name="Clum A."/>
            <person name="Spunde A."/>
            <person name="Palaniappan K."/>
            <person name="Ritter S."/>
            <person name="Mikhailova N."/>
            <person name="Chen I.-M."/>
            <person name="Stamatis D."/>
            <person name="Reddy T."/>
            <person name="O'Malley R."/>
            <person name="Daum C."/>
            <person name="Shapiro N."/>
            <person name="Ivanova N."/>
            <person name="Kyrpides N."/>
            <person name="Woyke T."/>
        </authorList>
    </citation>
    <scope>NUCLEOTIDE SEQUENCE [LARGE SCALE GENOMIC DNA]</scope>
    <source>
        <strain evidence="6 7">WS4403</strain>
    </source>
</reference>
<feature type="domain" description="HTH lysR-type" evidence="5">
    <location>
        <begin position="4"/>
        <end position="61"/>
    </location>
</feature>
<dbReference type="SUPFAM" id="SSF53850">
    <property type="entry name" value="Periplasmic binding protein-like II"/>
    <property type="match status" value="1"/>
</dbReference>
<dbReference type="InterPro" id="IPR058163">
    <property type="entry name" value="LysR-type_TF_proteobact-type"/>
</dbReference>
<dbReference type="SUPFAM" id="SSF46785">
    <property type="entry name" value="Winged helix' DNA-binding domain"/>
    <property type="match status" value="1"/>
</dbReference>
<evidence type="ECO:0000256" key="2">
    <source>
        <dbReference type="ARBA" id="ARBA00023015"/>
    </source>
</evidence>
<dbReference type="PANTHER" id="PTHR30537">
    <property type="entry name" value="HTH-TYPE TRANSCRIPTIONAL REGULATOR"/>
    <property type="match status" value="1"/>
</dbReference>